<evidence type="ECO:0000256" key="3">
    <source>
        <dbReference type="ARBA" id="ARBA00022692"/>
    </source>
</evidence>
<evidence type="ECO:0000313" key="9">
    <source>
        <dbReference type="RefSeq" id="XP_030749894.1"/>
    </source>
</evidence>
<evidence type="ECO:0000313" key="7">
    <source>
        <dbReference type="Proteomes" id="UP000504635"/>
    </source>
</evidence>
<evidence type="ECO:0000256" key="5">
    <source>
        <dbReference type="ARBA" id="ARBA00023136"/>
    </source>
</evidence>
<dbReference type="RefSeq" id="XP_030749894.1">
    <property type="nucleotide sequence ID" value="XM_030894034.1"/>
</dbReference>
<keyword evidence="4 6" id="KW-1133">Transmembrane helix</keyword>
<feature type="transmembrane region" description="Helical" evidence="6">
    <location>
        <begin position="182"/>
        <end position="199"/>
    </location>
</feature>
<feature type="transmembrane region" description="Helical" evidence="6">
    <location>
        <begin position="120"/>
        <end position="138"/>
    </location>
</feature>
<dbReference type="GO" id="GO:0061668">
    <property type="term" value="P:mitochondrial ribosome assembly"/>
    <property type="evidence" value="ECO:0007669"/>
    <property type="project" value="TreeGrafter"/>
</dbReference>
<evidence type="ECO:0000256" key="4">
    <source>
        <dbReference type="ARBA" id="ARBA00022989"/>
    </source>
</evidence>
<dbReference type="AlphaFoldDB" id="A0A6J2XEX3"/>
<dbReference type="KEGG" id="soy:115877739"/>
<proteinExistence type="inferred from homology"/>
<evidence type="ECO:0000313" key="8">
    <source>
        <dbReference type="RefSeq" id="XP_030749893.1"/>
    </source>
</evidence>
<dbReference type="PANTHER" id="PTHR11266:SF81">
    <property type="entry name" value="GH12661P-RELATED"/>
    <property type="match status" value="1"/>
</dbReference>
<keyword evidence="5 6" id="KW-0472">Membrane</keyword>
<protein>
    <submittedName>
        <fullName evidence="8 9">Mpv17-like protein 2</fullName>
    </submittedName>
</protein>
<accession>A0A6J2XEX3</accession>
<comment type="similarity">
    <text evidence="2 6">Belongs to the peroxisomal membrane protein PXMP2/4 family.</text>
</comment>
<evidence type="ECO:0000256" key="1">
    <source>
        <dbReference type="ARBA" id="ARBA00004141"/>
    </source>
</evidence>
<keyword evidence="7" id="KW-1185">Reference proteome</keyword>
<evidence type="ECO:0000256" key="6">
    <source>
        <dbReference type="RuleBase" id="RU363053"/>
    </source>
</evidence>
<feature type="transmembrane region" description="Helical" evidence="6">
    <location>
        <begin position="82"/>
        <end position="100"/>
    </location>
</feature>
<dbReference type="InterPro" id="IPR007248">
    <property type="entry name" value="Mpv17_PMP22"/>
</dbReference>
<keyword evidence="3 6" id="KW-0812">Transmembrane</keyword>
<dbReference type="Pfam" id="PF04117">
    <property type="entry name" value="Mpv17_PMP22"/>
    <property type="match status" value="1"/>
</dbReference>
<dbReference type="GO" id="GO:0005739">
    <property type="term" value="C:mitochondrion"/>
    <property type="evidence" value="ECO:0007669"/>
    <property type="project" value="TreeGrafter"/>
</dbReference>
<gene>
    <name evidence="8 9" type="primary">LOC115877739</name>
</gene>
<name>A0A6J2XEX3_SITOR</name>
<comment type="subcellular location">
    <subcellularLocation>
        <location evidence="1">Membrane</location>
        <topology evidence="1">Multi-pass membrane protein</topology>
    </subcellularLocation>
</comment>
<dbReference type="GO" id="GO:0016020">
    <property type="term" value="C:membrane"/>
    <property type="evidence" value="ECO:0007669"/>
    <property type="project" value="UniProtKB-SubCell"/>
</dbReference>
<dbReference type="OrthoDB" id="10267969at2759"/>
<evidence type="ECO:0000256" key="2">
    <source>
        <dbReference type="ARBA" id="ARBA00006824"/>
    </source>
</evidence>
<dbReference type="PANTHER" id="PTHR11266">
    <property type="entry name" value="PEROXISOMAL MEMBRANE PROTEIN 2, PXMP2 MPV17"/>
    <property type="match status" value="1"/>
</dbReference>
<dbReference type="Proteomes" id="UP000504635">
    <property type="component" value="Unplaced"/>
</dbReference>
<sequence>MFKLSRNFRYIVRTQTRNVSTTSNKRSAMHNLPSLVFGKYLLHTNIISSGVLMWLGDICEQEIEYRRGILAKRYDYGRMTRMFLVGLGLGPIHHYYYLYIARIWPKRDFSTITKKLALDQFLMGPLCICTFFYTMGALERKPVQQMNDEITSKFLDVYLIDWCVWVPTQFINFYFVPVKYQVFYINAVTMFYNVFLSYIKHKDVEYLKMGDTT</sequence>
<dbReference type="RefSeq" id="XP_030749893.1">
    <property type="nucleotide sequence ID" value="XM_030894033.1"/>
</dbReference>
<reference evidence="8 9" key="1">
    <citation type="submission" date="2025-04" db="UniProtKB">
        <authorList>
            <consortium name="RefSeq"/>
        </authorList>
    </citation>
    <scope>IDENTIFICATION</scope>
    <source>
        <tissue evidence="8 9">Gonads</tissue>
    </source>
</reference>
<organism evidence="7 8">
    <name type="scientific">Sitophilus oryzae</name>
    <name type="common">Rice weevil</name>
    <name type="synonym">Curculio oryzae</name>
    <dbReference type="NCBI Taxonomy" id="7048"/>
    <lineage>
        <taxon>Eukaryota</taxon>
        <taxon>Metazoa</taxon>
        <taxon>Ecdysozoa</taxon>
        <taxon>Arthropoda</taxon>
        <taxon>Hexapoda</taxon>
        <taxon>Insecta</taxon>
        <taxon>Pterygota</taxon>
        <taxon>Neoptera</taxon>
        <taxon>Endopterygota</taxon>
        <taxon>Coleoptera</taxon>
        <taxon>Polyphaga</taxon>
        <taxon>Cucujiformia</taxon>
        <taxon>Curculionidae</taxon>
        <taxon>Dryophthorinae</taxon>
        <taxon>Sitophilus</taxon>
    </lineage>
</organism>
<dbReference type="GeneID" id="115877739"/>